<sequence>MRFTLTRRLDWTRDGDSWPNRGASRFVTAGGIRWHVQLMGQGPVLLLLHGTGASTHSWRDLAPLLAERFTIIAPDLPGHGFTEALPYAQMSLPGMSAALGALLERIGHRPVAVIGHSAGAAIMVRAVLEARFVPHALVALNGALLPWRGVPGRVFSPTAQLFASVPVVSRFLSWHALDRKAIEGLVANTGSRLDEAGIEFYRRLVADPDHIRATLTMMANWDLEPLARALPELAPPLFLVVGENDGTVSPREAERVRERLPSTEIHRLSGLGHLAHEERPQDVAVLIGELLGRAGLLPDPS</sequence>
<dbReference type="InterPro" id="IPR000073">
    <property type="entry name" value="AB_hydrolase_1"/>
</dbReference>
<dbReference type="NCBIfam" id="TIGR03056">
    <property type="entry name" value="bchO_mg_che_rel"/>
    <property type="match status" value="1"/>
</dbReference>
<dbReference type="PANTHER" id="PTHR46438:SF11">
    <property type="entry name" value="LIPASE-RELATED"/>
    <property type="match status" value="1"/>
</dbReference>
<dbReference type="EMBL" id="SMDC01000002">
    <property type="protein sequence ID" value="TCW38377.1"/>
    <property type="molecule type" value="Genomic_DNA"/>
</dbReference>
<evidence type="ECO:0000259" key="1">
    <source>
        <dbReference type="Pfam" id="PF12697"/>
    </source>
</evidence>
<reference evidence="2 3" key="1">
    <citation type="submission" date="2019-03" db="EMBL/GenBank/DDBJ databases">
        <title>Genomic Encyclopedia of Type Strains, Phase IV (KMG-IV): sequencing the most valuable type-strain genomes for metagenomic binning, comparative biology and taxonomic classification.</title>
        <authorList>
            <person name="Goeker M."/>
        </authorList>
    </citation>
    <scope>NUCLEOTIDE SEQUENCE [LARGE SCALE GENOMIC DNA]</scope>
    <source>
        <strain evidence="2 3">DSM 203</strain>
    </source>
</reference>
<dbReference type="Proteomes" id="UP000295247">
    <property type="component" value="Unassembled WGS sequence"/>
</dbReference>
<evidence type="ECO:0000313" key="2">
    <source>
        <dbReference type="EMBL" id="TCW38377.1"/>
    </source>
</evidence>
<dbReference type="InterPro" id="IPR017497">
    <property type="entry name" value="BchO"/>
</dbReference>
<comment type="caution">
    <text evidence="2">The sequence shown here is derived from an EMBL/GenBank/DDBJ whole genome shotgun (WGS) entry which is preliminary data.</text>
</comment>
<dbReference type="Pfam" id="PF12697">
    <property type="entry name" value="Abhydrolase_6"/>
    <property type="match status" value="1"/>
</dbReference>
<feature type="domain" description="AB hydrolase-1" evidence="1">
    <location>
        <begin position="45"/>
        <end position="284"/>
    </location>
</feature>
<dbReference type="PANTHER" id="PTHR46438">
    <property type="entry name" value="ALPHA/BETA-HYDROLASES SUPERFAMILY PROTEIN"/>
    <property type="match status" value="1"/>
</dbReference>
<proteinExistence type="predicted"/>
<name>A0A4R4AGK2_MARGR</name>
<gene>
    <name evidence="2" type="ORF">EDC29_102270</name>
</gene>
<dbReference type="RefSeq" id="WP_123141420.1">
    <property type="nucleotide sequence ID" value="NZ_NRRH01000003.1"/>
</dbReference>
<dbReference type="AlphaFoldDB" id="A0A4R4AGK2"/>
<dbReference type="Gene3D" id="3.40.50.1820">
    <property type="entry name" value="alpha/beta hydrolase"/>
    <property type="match status" value="1"/>
</dbReference>
<organism evidence="2 3">
    <name type="scientific">Marichromatium gracile</name>
    <name type="common">Chromatium gracile</name>
    <dbReference type="NCBI Taxonomy" id="1048"/>
    <lineage>
        <taxon>Bacteria</taxon>
        <taxon>Pseudomonadati</taxon>
        <taxon>Pseudomonadota</taxon>
        <taxon>Gammaproteobacteria</taxon>
        <taxon>Chromatiales</taxon>
        <taxon>Chromatiaceae</taxon>
        <taxon>Marichromatium</taxon>
    </lineage>
</organism>
<protein>
    <submittedName>
        <fullName evidence="2">Magnesium chelatase accessory protein</fullName>
    </submittedName>
</protein>
<dbReference type="SUPFAM" id="SSF53474">
    <property type="entry name" value="alpha/beta-Hydrolases"/>
    <property type="match status" value="1"/>
</dbReference>
<dbReference type="InterPro" id="IPR029058">
    <property type="entry name" value="AB_hydrolase_fold"/>
</dbReference>
<evidence type="ECO:0000313" key="3">
    <source>
        <dbReference type="Proteomes" id="UP000295247"/>
    </source>
</evidence>
<accession>A0A4R4AGK2</accession>